<organism evidence="1 2">
    <name type="scientific">Microcystis novacekii Mn_MB_F_20050700_S1D</name>
    <dbReference type="NCBI Taxonomy" id="2486266"/>
    <lineage>
        <taxon>Bacteria</taxon>
        <taxon>Bacillati</taxon>
        <taxon>Cyanobacteriota</taxon>
        <taxon>Cyanophyceae</taxon>
        <taxon>Oscillatoriophycideae</taxon>
        <taxon>Chroococcales</taxon>
        <taxon>Microcystaceae</taxon>
        <taxon>Microcystis</taxon>
    </lineage>
</organism>
<dbReference type="AlphaFoldDB" id="A0A552IEB8"/>
<sequence>MKVTYDPVVDALKITLSHVPIAESDEQSPGVILDYDQSGNVVGLEILNAQERMDNPQSCEYSILTTKPELVATYPVPLSQNTASYGEKALR</sequence>
<dbReference type="EMBL" id="SFAV01000324">
    <property type="protein sequence ID" value="TRU81807.1"/>
    <property type="molecule type" value="Genomic_DNA"/>
</dbReference>
<gene>
    <name evidence="1" type="ORF">EWV54_23145</name>
</gene>
<comment type="caution">
    <text evidence="1">The sequence shown here is derived from an EMBL/GenBank/DDBJ whole genome shotgun (WGS) entry which is preliminary data.</text>
</comment>
<accession>A0A552IEB8</accession>
<dbReference type="Pfam" id="PF10049">
    <property type="entry name" value="DUF2283"/>
    <property type="match status" value="1"/>
</dbReference>
<protein>
    <submittedName>
        <fullName evidence="1">DUF2283 domain-containing protein</fullName>
    </submittedName>
</protein>
<evidence type="ECO:0000313" key="2">
    <source>
        <dbReference type="Proteomes" id="UP000319191"/>
    </source>
</evidence>
<dbReference type="PANTHER" id="PTHR37029">
    <property type="entry name" value="SSR1768 PROTEIN"/>
    <property type="match status" value="1"/>
</dbReference>
<proteinExistence type="predicted"/>
<reference evidence="1 2" key="1">
    <citation type="submission" date="2019-01" db="EMBL/GenBank/DDBJ databases">
        <title>Coherence of Microcystis species and biogeography revealed through population genomics.</title>
        <authorList>
            <person name="Perez-Carrascal O.M."/>
            <person name="Terrat Y."/>
            <person name="Giani A."/>
            <person name="Fortin N."/>
            <person name="Tromas N."/>
            <person name="Shapiro B.J."/>
        </authorList>
    </citation>
    <scope>NUCLEOTIDE SEQUENCE [LARGE SCALE GENOMIC DNA]</scope>
    <source>
        <strain evidence="1">Mn_MB_F_20050700_S1D</strain>
    </source>
</reference>
<dbReference type="InterPro" id="IPR019270">
    <property type="entry name" value="DUF2283"/>
</dbReference>
<dbReference type="Proteomes" id="UP000319191">
    <property type="component" value="Unassembled WGS sequence"/>
</dbReference>
<name>A0A552IEB8_9CHRO</name>
<dbReference type="PANTHER" id="PTHR37029:SF1">
    <property type="entry name" value="SSR1768 PROTEIN"/>
    <property type="match status" value="1"/>
</dbReference>
<evidence type="ECO:0000313" key="1">
    <source>
        <dbReference type="EMBL" id="TRU81807.1"/>
    </source>
</evidence>